<protein>
    <submittedName>
        <fullName evidence="3">Alpha/beta hydrolase</fullName>
    </submittedName>
</protein>
<sequence>MKPLLPTLAIAALILLLPSSALAGDCVILLHGLAKSDHSMQKLDSALTDAGFATVNVDYPSTDHPIEKLAGPAIAPALDRCTELTGKETSQSKVHFVTHSMGGILVRQYLGNVKVENLGRVVMLGPPNGGSEVVDNLGSFPGFQFMFGEAGLQLGTGKMSVPNKLGAANFELGIIAGNRSINPILSTMLPEKDDGKVTVARTRLKGMKDHIEMPVTHVFMMKNRKVIAQVIHFLKRGTFMREVSSIQSGINPKSRD</sequence>
<dbReference type="AlphaFoldDB" id="A0A1Q2MB38"/>
<dbReference type="EMBL" id="CP019650">
    <property type="protein sequence ID" value="AQQ69507.1"/>
    <property type="molecule type" value="Genomic_DNA"/>
</dbReference>
<dbReference type="GO" id="GO:0016787">
    <property type="term" value="F:hydrolase activity"/>
    <property type="evidence" value="ECO:0007669"/>
    <property type="project" value="UniProtKB-KW"/>
</dbReference>
<keyword evidence="4" id="KW-1185">Reference proteome</keyword>
<dbReference type="KEGG" id="maga:Mag101_10445"/>
<accession>A0A1Q2MB38</accession>
<organism evidence="3 4">
    <name type="scientific">Microbulbifer agarilyticus</name>
    <dbReference type="NCBI Taxonomy" id="260552"/>
    <lineage>
        <taxon>Bacteria</taxon>
        <taxon>Pseudomonadati</taxon>
        <taxon>Pseudomonadota</taxon>
        <taxon>Gammaproteobacteria</taxon>
        <taxon>Cellvibrionales</taxon>
        <taxon>Microbulbiferaceae</taxon>
        <taxon>Microbulbifer</taxon>
    </lineage>
</organism>
<dbReference type="InterPro" id="IPR029058">
    <property type="entry name" value="AB_hydrolase_fold"/>
</dbReference>
<feature type="domain" description="AB hydrolase-1" evidence="2">
    <location>
        <begin position="27"/>
        <end position="128"/>
    </location>
</feature>
<evidence type="ECO:0000256" key="1">
    <source>
        <dbReference type="SAM" id="SignalP"/>
    </source>
</evidence>
<dbReference type="PANTHER" id="PTHR37946">
    <property type="entry name" value="SLL1969 PROTEIN"/>
    <property type="match status" value="1"/>
</dbReference>
<dbReference type="InterPro" id="IPR000073">
    <property type="entry name" value="AB_hydrolase_1"/>
</dbReference>
<dbReference type="Pfam" id="PF00561">
    <property type="entry name" value="Abhydrolase_1"/>
    <property type="match status" value="1"/>
</dbReference>
<proteinExistence type="predicted"/>
<keyword evidence="1" id="KW-0732">Signal</keyword>
<dbReference type="Proteomes" id="UP000188219">
    <property type="component" value="Chromosome"/>
</dbReference>
<feature type="chain" id="PRO_5012930420" evidence="1">
    <location>
        <begin position="24"/>
        <end position="256"/>
    </location>
</feature>
<dbReference type="SUPFAM" id="SSF53474">
    <property type="entry name" value="alpha/beta-Hydrolases"/>
    <property type="match status" value="1"/>
</dbReference>
<evidence type="ECO:0000259" key="2">
    <source>
        <dbReference type="Pfam" id="PF00561"/>
    </source>
</evidence>
<keyword evidence="3" id="KW-0378">Hydrolase</keyword>
<dbReference type="Gene3D" id="3.40.50.1820">
    <property type="entry name" value="alpha/beta hydrolase"/>
    <property type="match status" value="1"/>
</dbReference>
<evidence type="ECO:0000313" key="3">
    <source>
        <dbReference type="EMBL" id="AQQ69507.1"/>
    </source>
</evidence>
<feature type="signal peptide" evidence="1">
    <location>
        <begin position="1"/>
        <end position="23"/>
    </location>
</feature>
<dbReference type="RefSeq" id="WP_232324985.1">
    <property type="nucleotide sequence ID" value="NZ_CP019650.1"/>
</dbReference>
<gene>
    <name evidence="3" type="ORF">Mag101_10445</name>
</gene>
<dbReference type="STRING" id="260552.Mag101_10445"/>
<reference evidence="3" key="1">
    <citation type="submission" date="2017-02" db="EMBL/GenBank/DDBJ databases">
        <title>Genome of Microbulbifer agarilyticus GP101.</title>
        <authorList>
            <person name="Jung J."/>
            <person name="Bae S.S."/>
            <person name="Baek K."/>
        </authorList>
    </citation>
    <scope>NUCLEOTIDE SEQUENCE [LARGE SCALE GENOMIC DNA]</scope>
    <source>
        <strain evidence="3">GP101</strain>
    </source>
</reference>
<name>A0A1Q2MB38_9GAMM</name>
<evidence type="ECO:0000313" key="4">
    <source>
        <dbReference type="Proteomes" id="UP000188219"/>
    </source>
</evidence>
<dbReference type="PANTHER" id="PTHR37946:SF1">
    <property type="entry name" value="SLL1969 PROTEIN"/>
    <property type="match status" value="1"/>
</dbReference>